<feature type="compositionally biased region" description="Polar residues" evidence="1">
    <location>
        <begin position="124"/>
        <end position="144"/>
    </location>
</feature>
<dbReference type="Proteomes" id="UP000002762">
    <property type="component" value="Unassembled WGS sequence"/>
</dbReference>
<feature type="domain" description="Histone deacetylase" evidence="2">
    <location>
        <begin position="261"/>
        <end position="593"/>
    </location>
</feature>
<dbReference type="InterPro" id="IPR053244">
    <property type="entry name" value="HDAC_HD_type_1"/>
</dbReference>
<reference evidence="3 4" key="1">
    <citation type="journal article" date="2012" name="Sci. Rep.">
        <title>Genomic perspectives on the evolution of fungal entomopathogenicity in Beauveria bassiana.</title>
        <authorList>
            <person name="Xiao G."/>
            <person name="Ying S.H."/>
            <person name="Zheng P."/>
            <person name="Wang Z.L."/>
            <person name="Zhang S."/>
            <person name="Xie X.Q."/>
            <person name="Shang Y."/>
            <person name="St Leger R.J."/>
            <person name="Zhao G.P."/>
            <person name="Wang C."/>
            <person name="Feng M.G."/>
        </authorList>
    </citation>
    <scope>NUCLEOTIDE SEQUENCE [LARGE SCALE GENOMIC DNA]</scope>
    <source>
        <strain evidence="3 4">ARSEF 2860</strain>
    </source>
</reference>
<organism evidence="3 4">
    <name type="scientific">Beauveria bassiana (strain ARSEF 2860)</name>
    <name type="common">White muscardine disease fungus</name>
    <name type="synonym">Tritirachium shiotae</name>
    <dbReference type="NCBI Taxonomy" id="655819"/>
    <lineage>
        <taxon>Eukaryota</taxon>
        <taxon>Fungi</taxon>
        <taxon>Dikarya</taxon>
        <taxon>Ascomycota</taxon>
        <taxon>Pezizomycotina</taxon>
        <taxon>Sordariomycetes</taxon>
        <taxon>Hypocreomycetidae</taxon>
        <taxon>Hypocreales</taxon>
        <taxon>Cordycipitaceae</taxon>
        <taxon>Beauveria</taxon>
    </lineage>
</organism>
<feature type="compositionally biased region" description="Polar residues" evidence="1">
    <location>
        <begin position="1021"/>
        <end position="1041"/>
    </location>
</feature>
<feature type="compositionally biased region" description="Low complexity" evidence="1">
    <location>
        <begin position="1173"/>
        <end position="1186"/>
    </location>
</feature>
<dbReference type="Gene3D" id="3.40.800.20">
    <property type="entry name" value="Histone deacetylase domain"/>
    <property type="match status" value="1"/>
</dbReference>
<protein>
    <submittedName>
        <fullName evidence="3">Histone deacetylase domain-containing protein</fullName>
    </submittedName>
</protein>
<feature type="compositionally biased region" description="Low complexity" evidence="1">
    <location>
        <begin position="1136"/>
        <end position="1149"/>
    </location>
</feature>
<feature type="compositionally biased region" description="Polar residues" evidence="1">
    <location>
        <begin position="871"/>
        <end position="886"/>
    </location>
</feature>
<accession>J4KM60</accession>
<feature type="region of interest" description="Disordered" evidence="1">
    <location>
        <begin position="42"/>
        <end position="153"/>
    </location>
</feature>
<dbReference type="InterPro" id="IPR023696">
    <property type="entry name" value="Ureohydrolase_dom_sf"/>
</dbReference>
<dbReference type="GeneID" id="19890577"/>
<dbReference type="PANTHER" id="PTHR47558:SF1">
    <property type="entry name" value="HISTONE DEACETYLASE HOS3"/>
    <property type="match status" value="1"/>
</dbReference>
<name>J4KM60_BEAB2</name>
<evidence type="ECO:0000256" key="1">
    <source>
        <dbReference type="SAM" id="MobiDB-lite"/>
    </source>
</evidence>
<evidence type="ECO:0000313" key="4">
    <source>
        <dbReference type="Proteomes" id="UP000002762"/>
    </source>
</evidence>
<dbReference type="GO" id="GO:0005634">
    <property type="term" value="C:nucleus"/>
    <property type="evidence" value="ECO:0007669"/>
    <property type="project" value="TreeGrafter"/>
</dbReference>
<evidence type="ECO:0000313" key="3">
    <source>
        <dbReference type="EMBL" id="EJP63389.1"/>
    </source>
</evidence>
<gene>
    <name evidence="3" type="ORF">BBA_07565</name>
</gene>
<dbReference type="InterPro" id="IPR000286">
    <property type="entry name" value="HDACs"/>
</dbReference>
<dbReference type="SUPFAM" id="SSF52768">
    <property type="entry name" value="Arginase/deacetylase"/>
    <property type="match status" value="1"/>
</dbReference>
<dbReference type="RefSeq" id="XP_008600884.1">
    <property type="nucleotide sequence ID" value="XM_008602662.1"/>
</dbReference>
<dbReference type="HOGENOM" id="CLU_001880_0_0_1"/>
<feature type="compositionally biased region" description="Basic and acidic residues" evidence="1">
    <location>
        <begin position="1187"/>
        <end position="1196"/>
    </location>
</feature>
<feature type="compositionally biased region" description="Pro residues" evidence="1">
    <location>
        <begin position="954"/>
        <end position="972"/>
    </location>
</feature>
<dbReference type="InterPro" id="IPR023801">
    <property type="entry name" value="His_deacetylse_dom"/>
</dbReference>
<dbReference type="GO" id="GO:0004407">
    <property type="term" value="F:histone deacetylase activity"/>
    <property type="evidence" value="ECO:0007669"/>
    <property type="project" value="TreeGrafter"/>
</dbReference>
<feature type="region of interest" description="Disordered" evidence="1">
    <location>
        <begin position="1"/>
        <end position="23"/>
    </location>
</feature>
<dbReference type="InParanoid" id="J4KM60"/>
<keyword evidence="4" id="KW-1185">Reference proteome</keyword>
<dbReference type="InterPro" id="IPR037138">
    <property type="entry name" value="His_deacetylse_dom_sf"/>
</dbReference>
<feature type="compositionally biased region" description="Low complexity" evidence="1">
    <location>
        <begin position="64"/>
        <end position="79"/>
    </location>
</feature>
<dbReference type="PANTHER" id="PTHR47558">
    <property type="entry name" value="HISTONE DEACETYLASE HOS3"/>
    <property type="match status" value="1"/>
</dbReference>
<proteinExistence type="predicted"/>
<feature type="region of interest" description="Disordered" evidence="1">
    <location>
        <begin position="1133"/>
        <end position="1153"/>
    </location>
</feature>
<feature type="compositionally biased region" description="Low complexity" evidence="1">
    <location>
        <begin position="910"/>
        <end position="946"/>
    </location>
</feature>
<evidence type="ECO:0000259" key="2">
    <source>
        <dbReference type="Pfam" id="PF00850"/>
    </source>
</evidence>
<feature type="compositionally biased region" description="Low complexity" evidence="1">
    <location>
        <begin position="804"/>
        <end position="815"/>
    </location>
</feature>
<feature type="region of interest" description="Disordered" evidence="1">
    <location>
        <begin position="1168"/>
        <end position="1210"/>
    </location>
</feature>
<dbReference type="PRINTS" id="PR01270">
    <property type="entry name" value="HDASUPER"/>
</dbReference>
<feature type="region of interest" description="Disordered" evidence="1">
    <location>
        <begin position="759"/>
        <end position="1086"/>
    </location>
</feature>
<dbReference type="OrthoDB" id="5232919at2759"/>
<dbReference type="CDD" id="cd09998">
    <property type="entry name" value="HDAC_Hos3"/>
    <property type="match status" value="1"/>
</dbReference>
<dbReference type="FunFam" id="3.40.800.20:FF:000011">
    <property type="entry name" value="Histone deacetylase HOS3"/>
    <property type="match status" value="1"/>
</dbReference>
<sequence>MTPSTAAPVPPRRLSSHTITATTTTTAAVTVTDDDNRLTQSLSQLSLLTSGDPRNGARRPSEASRPLQQQSSSRRTSQSPGHRMPSRSPSGRDSRPTTPPLLRKASMNSLHSASGHGSVRAPSRRSSMTQTLSPRMSRSPSVGNLQAEEQKPPLTAASVAADYFRAELQIHHGPEATLPSETVVILHDAVYGHRFSRPRTSRNALSTIVERPERVKAAVLGVSLAYVRLGDRHDQGAYPVHPKAKIHEIPKIPFLIRKSTRSVPLTSAAVTNVHGTKWMEELKIMCDTAESKLALGGKDLSRPDNIERDQPAQPLHEGDLYLCAESLNAMQGALGAVCDGVDAVFSPAPAPRRAFVAVRPPGHHCAAAHPSGFCWVNNVLVGIMHGALTHGLTHAAIIDFDLHHGDGSQAIVWQHNARANAATKNFQQWKKTSIGYFSLHDINSYPCEMGDEDKVKNASLCIDNAHGQNVWNVHLHSWKTEKEFWDIYESKYSVIVEKTRAYLKAQARKLRAEGKEPKAAIFLSAGFDASEWESAGMQRHQVNVPTEFYARLSQDVVKIANEQGLHVGGRVISVLEGGYSDRALCSGVFSHLSGLVSDQSTQASDAARGLGYEMGQKLGTIAEPGPEAAATQPPAGPSLHQYDAGWWSSQHLDSLESLVAYPQSPPRKPRTGTPPTYFSATQASSAKVIDPIKVRRSLSGLSSTIQRPRAASPVAPDVPWTVAAHELSKILIPGDRQVDSCKAEDLNAEATRARRDAQSILLGIPIPPTPAPQERPTSRMALRERKAKSSAWPADEGSERAKGPTSPSKRPASRAARAKSTEAEQAAAFASHDRRRSRRLSESIASQSPGNKDDAAVPVPPLPAEYEHSRPPTSGSSNRADSSMSGHIQEPARGAPPPPQNLTVKKTRQQRGTTTTTTTTTTTPKETTPKTPRARRAATPSSTKAKTAVKPRPKSQPPLSPPPAPASEPPVPAVDRITTGMRKIKINLITQSQKEAGAPLKQETTAAKPAAPPLGSYDAGQGQTPPAGSSSAVETSPSQLAPSDAAFLSRTTASGLSTPLDEQSMLDPPSPLEHRAGGGNISNAATATTTATTIPVAASGSVTDPDLFISYQPEGPIPVAVKRQDSPLQWLEPTMSTPAASTPAATPSPAKKKPVVVSQLFQYTSGGIPFAPRPGSSGGAEAAARAGDVKPEDEAGPKAVWQVPEAPHGV</sequence>
<dbReference type="AlphaFoldDB" id="J4KM60"/>
<feature type="compositionally biased region" description="Polar residues" evidence="1">
    <location>
        <begin position="1049"/>
        <end position="1061"/>
    </location>
</feature>
<dbReference type="EMBL" id="JH725175">
    <property type="protein sequence ID" value="EJP63389.1"/>
    <property type="molecule type" value="Genomic_DNA"/>
</dbReference>
<dbReference type="GO" id="GO:0010468">
    <property type="term" value="P:regulation of gene expression"/>
    <property type="evidence" value="ECO:0007669"/>
    <property type="project" value="UniProtKB-ARBA"/>
</dbReference>
<dbReference type="Pfam" id="PF00850">
    <property type="entry name" value="Hist_deacetyl"/>
    <property type="match status" value="1"/>
</dbReference>
<dbReference type="STRING" id="655819.J4KM60"/>